<feature type="signal peptide" evidence="1">
    <location>
        <begin position="1"/>
        <end position="29"/>
    </location>
</feature>
<evidence type="ECO:0000256" key="1">
    <source>
        <dbReference type="SAM" id="SignalP"/>
    </source>
</evidence>
<dbReference type="EMBL" id="BNJF01000002">
    <property type="protein sequence ID" value="GHO46345.1"/>
    <property type="molecule type" value="Genomic_DNA"/>
</dbReference>
<evidence type="ECO:0008006" key="4">
    <source>
        <dbReference type="Google" id="ProtNLM"/>
    </source>
</evidence>
<name>A0A8J3MSP7_9CHLR</name>
<dbReference type="RefSeq" id="WP_220195728.1">
    <property type="nucleotide sequence ID" value="NZ_BNJF01000002.1"/>
</dbReference>
<dbReference type="Proteomes" id="UP000612362">
    <property type="component" value="Unassembled WGS sequence"/>
</dbReference>
<dbReference type="PANTHER" id="PTHR39335:SF1">
    <property type="entry name" value="BLL4220 PROTEIN"/>
    <property type="match status" value="1"/>
</dbReference>
<reference evidence="2" key="1">
    <citation type="submission" date="2020-10" db="EMBL/GenBank/DDBJ databases">
        <title>Taxonomic study of unclassified bacteria belonging to the class Ktedonobacteria.</title>
        <authorList>
            <person name="Yabe S."/>
            <person name="Wang C.M."/>
            <person name="Zheng Y."/>
            <person name="Sakai Y."/>
            <person name="Cavaletti L."/>
            <person name="Monciardini P."/>
            <person name="Donadio S."/>
        </authorList>
    </citation>
    <scope>NUCLEOTIDE SEQUENCE</scope>
    <source>
        <strain evidence="2">SOSP1-1</strain>
    </source>
</reference>
<sequence length="175" mass="18552">MRLKTIALNTLFALLLAGILAAFGTTASAKEVSATSLKAVNASQSHKSGNSNVVVSVGLVPSHQAVGVMNPTLTTIQGMTLYIHEWHGTSGFSCDGACALTWKPFLYNGHGAPKANTKLPGKLSLGTDYLGRTMVFYQGYPLYTNVNDKVPGDYNAMEADNSPWQLAYPSVPTGL</sequence>
<proteinExistence type="predicted"/>
<keyword evidence="3" id="KW-1185">Reference proteome</keyword>
<comment type="caution">
    <text evidence="2">The sequence shown here is derived from an EMBL/GenBank/DDBJ whole genome shotgun (WGS) entry which is preliminary data.</text>
</comment>
<keyword evidence="1" id="KW-0732">Signal</keyword>
<organism evidence="2 3">
    <name type="scientific">Ktedonospora formicarum</name>
    <dbReference type="NCBI Taxonomy" id="2778364"/>
    <lineage>
        <taxon>Bacteria</taxon>
        <taxon>Bacillati</taxon>
        <taxon>Chloroflexota</taxon>
        <taxon>Ktedonobacteria</taxon>
        <taxon>Ktedonobacterales</taxon>
        <taxon>Ktedonobacteraceae</taxon>
        <taxon>Ktedonospora</taxon>
    </lineage>
</organism>
<accession>A0A8J3MSP7</accession>
<dbReference type="AlphaFoldDB" id="A0A8J3MSP7"/>
<evidence type="ECO:0000313" key="2">
    <source>
        <dbReference type="EMBL" id="GHO46345.1"/>
    </source>
</evidence>
<gene>
    <name evidence="2" type="ORF">KSX_45080</name>
</gene>
<protein>
    <recommendedName>
        <fullName evidence="4">Lipoprotein with Yx(FWY)xxD motif</fullName>
    </recommendedName>
</protein>
<feature type="chain" id="PRO_5035184254" description="Lipoprotein with Yx(FWY)xxD motif" evidence="1">
    <location>
        <begin position="30"/>
        <end position="175"/>
    </location>
</feature>
<dbReference type="GO" id="GO:0043448">
    <property type="term" value="P:alkane catabolic process"/>
    <property type="evidence" value="ECO:0007669"/>
    <property type="project" value="TreeGrafter"/>
</dbReference>
<evidence type="ECO:0000313" key="3">
    <source>
        <dbReference type="Proteomes" id="UP000612362"/>
    </source>
</evidence>
<dbReference type="PANTHER" id="PTHR39335">
    <property type="entry name" value="BLL4220 PROTEIN"/>
    <property type="match status" value="1"/>
</dbReference>